<evidence type="ECO:0000256" key="3">
    <source>
        <dbReference type="ARBA" id="ARBA00022989"/>
    </source>
</evidence>
<name>A0ABM0K9U7_APLCA</name>
<dbReference type="Gene3D" id="1.20.1070.10">
    <property type="entry name" value="Rhodopsin 7-helix transmembrane proteins"/>
    <property type="match status" value="2"/>
</dbReference>
<feature type="transmembrane region" description="Helical" evidence="6">
    <location>
        <begin position="108"/>
        <end position="132"/>
    </location>
</feature>
<feature type="transmembrane region" description="Helical" evidence="6">
    <location>
        <begin position="425"/>
        <end position="445"/>
    </location>
</feature>
<evidence type="ECO:0000256" key="1">
    <source>
        <dbReference type="ARBA" id="ARBA00004370"/>
    </source>
</evidence>
<keyword evidence="4 6" id="KW-0472">Membrane</keyword>
<comment type="subcellular location">
    <subcellularLocation>
        <location evidence="1">Membrane</location>
    </subcellularLocation>
</comment>
<feature type="compositionally biased region" description="Low complexity" evidence="5">
    <location>
        <begin position="330"/>
        <end position="352"/>
    </location>
</feature>
<evidence type="ECO:0000256" key="2">
    <source>
        <dbReference type="ARBA" id="ARBA00022692"/>
    </source>
</evidence>
<dbReference type="InterPro" id="IPR000276">
    <property type="entry name" value="GPCR_Rhodpsn"/>
</dbReference>
<evidence type="ECO:0000256" key="6">
    <source>
        <dbReference type="SAM" id="Phobius"/>
    </source>
</evidence>
<evidence type="ECO:0000259" key="7">
    <source>
        <dbReference type="PROSITE" id="PS50262"/>
    </source>
</evidence>
<feature type="transmembrane region" description="Helical" evidence="6">
    <location>
        <begin position="377"/>
        <end position="404"/>
    </location>
</feature>
<reference evidence="9" key="1">
    <citation type="submission" date="2025-08" db="UniProtKB">
        <authorList>
            <consortium name="RefSeq"/>
        </authorList>
    </citation>
    <scope>IDENTIFICATION</scope>
</reference>
<evidence type="ECO:0000313" key="8">
    <source>
        <dbReference type="Proteomes" id="UP000694888"/>
    </source>
</evidence>
<dbReference type="PRINTS" id="PR00237">
    <property type="entry name" value="GPCRRHODOPSN"/>
</dbReference>
<feature type="transmembrane region" description="Helical" evidence="6">
    <location>
        <begin position="71"/>
        <end position="96"/>
    </location>
</feature>
<dbReference type="Proteomes" id="UP000694888">
    <property type="component" value="Unplaced"/>
</dbReference>
<proteinExistence type="predicted"/>
<dbReference type="RefSeq" id="XP_005112379.1">
    <property type="nucleotide sequence ID" value="XM_005112322.3"/>
</dbReference>
<dbReference type="InterPro" id="IPR017452">
    <property type="entry name" value="GPCR_Rhodpsn_7TM"/>
</dbReference>
<sequence>MNVFMESLAPGPGQYDVNDSLRGEAEAYLGGEDNMTSGILAGTATVGTDGVAVTTAAQQDIDRARANFLKFIVWGIMGSILAALGFLGNTLSMVVLQQRQMRSSTSYYLLSLAIYDNCVLLGMTLYFILPALAPYRPELTDYHSTFALTIPVGYPLSLSAQMGSIYTCVGFTVERFIAVCRPLHVANTCTKSRTLRAILLVFIWAILYNIPRFFHYELEYVTVPEASGAGSVVNATVETLTENTLDIGLQHTGCNTTAIFGGSGWSYNGTGYGPCPPGTEWGAGLEVNSSHDIGSPTAALFTRDLIQDAASDMSRGATLVESAAEAASPSSATPITITTTTSSSSSSSSSTVPPAPKSVIRYSETEFGLDPTFQHIYLIYSHLFFMFLLPFLIILVMNVGLIRAVKRSKSMRQSMSASASKEHNLTVMLIAVIVVFLVCQFPTIVDNILVAMVGEKQLKQHYTYMCFYIICTFMVEINAASNFLLYCFFGKKFRMTFLSILGLKRKQHHVAYRSTVCRSKTNGTRVYDMEVSVM</sequence>
<keyword evidence="3 6" id="KW-1133">Transmembrane helix</keyword>
<feature type="region of interest" description="Disordered" evidence="5">
    <location>
        <begin position="330"/>
        <end position="356"/>
    </location>
</feature>
<dbReference type="InterPro" id="IPR052954">
    <property type="entry name" value="GPCR-Ligand_Int"/>
</dbReference>
<organism evidence="8 9">
    <name type="scientific">Aplysia californica</name>
    <name type="common">California sea hare</name>
    <dbReference type="NCBI Taxonomy" id="6500"/>
    <lineage>
        <taxon>Eukaryota</taxon>
        <taxon>Metazoa</taxon>
        <taxon>Spiralia</taxon>
        <taxon>Lophotrochozoa</taxon>
        <taxon>Mollusca</taxon>
        <taxon>Gastropoda</taxon>
        <taxon>Heterobranchia</taxon>
        <taxon>Euthyneura</taxon>
        <taxon>Tectipleura</taxon>
        <taxon>Aplysiida</taxon>
        <taxon>Aplysioidea</taxon>
        <taxon>Aplysiidae</taxon>
        <taxon>Aplysia</taxon>
    </lineage>
</organism>
<dbReference type="GeneID" id="101846181"/>
<feature type="transmembrane region" description="Helical" evidence="6">
    <location>
        <begin position="194"/>
        <end position="214"/>
    </location>
</feature>
<gene>
    <name evidence="9" type="primary">LOC101846181</name>
</gene>
<protein>
    <submittedName>
        <fullName evidence="9">FMRFamide receptor</fullName>
    </submittedName>
</protein>
<dbReference type="CDD" id="cd14978">
    <property type="entry name" value="7tmA_FMRFamide_R-like"/>
    <property type="match status" value="1"/>
</dbReference>
<feature type="transmembrane region" description="Helical" evidence="6">
    <location>
        <begin position="152"/>
        <end position="173"/>
    </location>
</feature>
<feature type="domain" description="G-protein coupled receptors family 1 profile" evidence="7">
    <location>
        <begin position="88"/>
        <end position="486"/>
    </location>
</feature>
<dbReference type="PROSITE" id="PS50262">
    <property type="entry name" value="G_PROTEIN_RECEP_F1_2"/>
    <property type="match status" value="1"/>
</dbReference>
<keyword evidence="2 6" id="KW-0812">Transmembrane</keyword>
<evidence type="ECO:0000256" key="5">
    <source>
        <dbReference type="SAM" id="MobiDB-lite"/>
    </source>
</evidence>
<keyword evidence="9" id="KW-0675">Receptor</keyword>
<feature type="transmembrane region" description="Helical" evidence="6">
    <location>
        <begin position="465"/>
        <end position="489"/>
    </location>
</feature>
<dbReference type="Pfam" id="PF00001">
    <property type="entry name" value="7tm_1"/>
    <property type="match status" value="2"/>
</dbReference>
<evidence type="ECO:0000313" key="9">
    <source>
        <dbReference type="RefSeq" id="XP_005112379.1"/>
    </source>
</evidence>
<dbReference type="PANTHER" id="PTHR46641">
    <property type="entry name" value="FMRFAMIDE RECEPTOR-RELATED"/>
    <property type="match status" value="1"/>
</dbReference>
<evidence type="ECO:0000256" key="4">
    <source>
        <dbReference type="ARBA" id="ARBA00023136"/>
    </source>
</evidence>
<dbReference type="PANTHER" id="PTHR46641:SF2">
    <property type="entry name" value="FMRFAMIDE RECEPTOR"/>
    <property type="match status" value="1"/>
</dbReference>
<keyword evidence="8" id="KW-1185">Reference proteome</keyword>
<accession>A0ABM0K9U7</accession>
<dbReference type="SUPFAM" id="SSF81321">
    <property type="entry name" value="Family A G protein-coupled receptor-like"/>
    <property type="match status" value="2"/>
</dbReference>